<proteinExistence type="predicted"/>
<name>A0A9W7A1S9_9STRA</name>
<reference evidence="1" key="1">
    <citation type="submission" date="2022-07" db="EMBL/GenBank/DDBJ databases">
        <title>Genome analysis of Parmales, a sister group of diatoms, reveals the evolutionary specialization of diatoms from phago-mixotrophs to photoautotrophs.</title>
        <authorList>
            <person name="Ban H."/>
            <person name="Sato S."/>
            <person name="Yoshikawa S."/>
            <person name="Kazumasa Y."/>
            <person name="Nakamura Y."/>
            <person name="Ichinomiya M."/>
            <person name="Saitoh K."/>
            <person name="Sato N."/>
            <person name="Blanc-Mathieu R."/>
            <person name="Endo H."/>
            <person name="Kuwata A."/>
            <person name="Ogata H."/>
        </authorList>
    </citation>
    <scope>NUCLEOTIDE SEQUENCE</scope>
</reference>
<keyword evidence="2" id="KW-1185">Reference proteome</keyword>
<evidence type="ECO:0000313" key="1">
    <source>
        <dbReference type="EMBL" id="GMH64334.1"/>
    </source>
</evidence>
<dbReference type="AlphaFoldDB" id="A0A9W7A1S9"/>
<accession>A0A9W7A1S9</accession>
<evidence type="ECO:0000313" key="2">
    <source>
        <dbReference type="Proteomes" id="UP001165082"/>
    </source>
</evidence>
<dbReference type="InterPro" id="IPR032675">
    <property type="entry name" value="LRR_dom_sf"/>
</dbReference>
<protein>
    <submittedName>
        <fullName evidence="1">Uncharacterized protein</fullName>
    </submittedName>
</protein>
<gene>
    <name evidence="1" type="ORF">TrRE_jg1599</name>
</gene>
<dbReference type="Proteomes" id="UP001165082">
    <property type="component" value="Unassembled WGS sequence"/>
</dbReference>
<organism evidence="1 2">
    <name type="scientific">Triparma retinervis</name>
    <dbReference type="NCBI Taxonomy" id="2557542"/>
    <lineage>
        <taxon>Eukaryota</taxon>
        <taxon>Sar</taxon>
        <taxon>Stramenopiles</taxon>
        <taxon>Ochrophyta</taxon>
        <taxon>Bolidophyceae</taxon>
        <taxon>Parmales</taxon>
        <taxon>Triparmaceae</taxon>
        <taxon>Triparma</taxon>
    </lineage>
</organism>
<sequence length="94" mass="10270">MRVVKADLVYALTRQPLSSCTALHLDGLKVESLSFGLVQIPNLLVLRVNDNNIKTILDIELEGNGMLWELHARGNVMDSISLGGRRAMGVLDLG</sequence>
<dbReference type="EMBL" id="BRXZ01006665">
    <property type="protein sequence ID" value="GMH64334.1"/>
    <property type="molecule type" value="Genomic_DNA"/>
</dbReference>
<dbReference type="Gene3D" id="3.80.10.10">
    <property type="entry name" value="Ribonuclease Inhibitor"/>
    <property type="match status" value="1"/>
</dbReference>
<dbReference type="SUPFAM" id="SSF52058">
    <property type="entry name" value="L domain-like"/>
    <property type="match status" value="1"/>
</dbReference>
<comment type="caution">
    <text evidence="1">The sequence shown here is derived from an EMBL/GenBank/DDBJ whole genome shotgun (WGS) entry which is preliminary data.</text>
</comment>
<feature type="non-terminal residue" evidence="1">
    <location>
        <position position="94"/>
    </location>
</feature>